<evidence type="ECO:0000313" key="2">
    <source>
        <dbReference type="Proteomes" id="UP000192257"/>
    </source>
</evidence>
<dbReference type="Proteomes" id="UP000192257">
    <property type="component" value="Unassembled WGS sequence"/>
</dbReference>
<gene>
    <name evidence="1" type="ORF">TM35_001691000</name>
</gene>
<protein>
    <submittedName>
        <fullName evidence="1">Uncharacterized protein</fullName>
    </submittedName>
</protein>
<accession>A0A1X0NDK4</accession>
<dbReference type="RefSeq" id="XP_028876753.1">
    <property type="nucleotide sequence ID" value="XM_029031952.1"/>
</dbReference>
<dbReference type="AlphaFoldDB" id="A0A1X0NDK4"/>
<reference evidence="1 2" key="1">
    <citation type="submission" date="2017-03" db="EMBL/GenBank/DDBJ databases">
        <title>An alternative strategy for trypanosome survival in the mammalian bloodstream revealed through genome and transcriptome analysis of the ubiquitous bovine parasite Trypanosoma (Megatrypanum) theileri.</title>
        <authorList>
            <person name="Kelly S."/>
            <person name="Ivens A."/>
            <person name="Mott A."/>
            <person name="O'Neill E."/>
            <person name="Emms D."/>
            <person name="Macleod O."/>
            <person name="Voorheis P."/>
            <person name="Matthews J."/>
            <person name="Matthews K."/>
            <person name="Carrington M."/>
        </authorList>
    </citation>
    <scope>NUCLEOTIDE SEQUENCE [LARGE SCALE GENOMIC DNA]</scope>
    <source>
        <strain evidence="1">Edinburgh</strain>
    </source>
</reference>
<feature type="non-terminal residue" evidence="1">
    <location>
        <position position="109"/>
    </location>
</feature>
<keyword evidence="2" id="KW-1185">Reference proteome</keyword>
<dbReference type="EMBL" id="NBCO01000169">
    <property type="protein sequence ID" value="ORC80328.1"/>
    <property type="molecule type" value="Genomic_DNA"/>
</dbReference>
<dbReference type="VEuPathDB" id="TriTrypDB:TM35_001691000"/>
<sequence length="109" mass="13174">MRRIKKYDISQFFNIITLCPTSLVFTVRMDNRKLLCSLHFNNHHNHITWPWTQWDCTEKFLHEPELTYSISNNNNNISLMWYSVTTTDIDFSLLLVVDVTYNRIKQELF</sequence>
<organism evidence="1 2">
    <name type="scientific">Trypanosoma theileri</name>
    <dbReference type="NCBI Taxonomy" id="67003"/>
    <lineage>
        <taxon>Eukaryota</taxon>
        <taxon>Discoba</taxon>
        <taxon>Euglenozoa</taxon>
        <taxon>Kinetoplastea</taxon>
        <taxon>Metakinetoplastina</taxon>
        <taxon>Trypanosomatida</taxon>
        <taxon>Trypanosomatidae</taxon>
        <taxon>Trypanosoma</taxon>
    </lineage>
</organism>
<name>A0A1X0NDK4_9TRYP</name>
<evidence type="ECO:0000313" key="1">
    <source>
        <dbReference type="EMBL" id="ORC80328.1"/>
    </source>
</evidence>
<comment type="caution">
    <text evidence="1">The sequence shown here is derived from an EMBL/GenBank/DDBJ whole genome shotgun (WGS) entry which is preliminary data.</text>
</comment>
<proteinExistence type="predicted"/>
<dbReference type="GeneID" id="39991732"/>